<name>A0A5A8CSK5_CAFRO</name>
<protein>
    <recommendedName>
        <fullName evidence="4">Galactose oxidase</fullName>
    </recommendedName>
</protein>
<dbReference type="Proteomes" id="UP000323011">
    <property type="component" value="Unassembled WGS sequence"/>
</dbReference>
<accession>A0A5A8CSK5</accession>
<dbReference type="PANTHER" id="PTHR23244">
    <property type="entry name" value="KELCH REPEAT DOMAIN"/>
    <property type="match status" value="1"/>
</dbReference>
<evidence type="ECO:0000313" key="2">
    <source>
        <dbReference type="EMBL" id="KAA0155728.1"/>
    </source>
</evidence>
<keyword evidence="3" id="KW-1185">Reference proteome</keyword>
<feature type="chain" id="PRO_5022674778" description="Galactose oxidase" evidence="1">
    <location>
        <begin position="23"/>
        <end position="405"/>
    </location>
</feature>
<evidence type="ECO:0000313" key="3">
    <source>
        <dbReference type="Proteomes" id="UP000323011"/>
    </source>
</evidence>
<feature type="signal peptide" evidence="1">
    <location>
        <begin position="1"/>
        <end position="22"/>
    </location>
</feature>
<dbReference type="SUPFAM" id="SSF117281">
    <property type="entry name" value="Kelch motif"/>
    <property type="match status" value="1"/>
</dbReference>
<proteinExistence type="predicted"/>
<dbReference type="EMBL" id="VLTN01000006">
    <property type="protein sequence ID" value="KAA0155728.1"/>
    <property type="molecule type" value="Genomic_DNA"/>
</dbReference>
<sequence length="405" mass="40471">MPAPGTAHTMLLVLGALAAAEATPSPVWRQGQNTTSLLPSARLGMAATALDGGSGLLVHGGCSSSCCYAPLGDLWAFVVDPSSGAALLGQWKQLPAADTAPSGRLYHSMTPIPAASSGSAGATAALIAGSNAATGFLSDVWLLPTSGLSGDGAAPAWTQLQPSPALPPRAGHTATLISGAGATFPALLVAGGRNVVDVLADSWILVASGDPSAGPEDWTWTWRQVSDAGFKGLVNHVATAVTLRPSGGAVRGRPDGSDRPTHVVVVGGTDGLGQDSTLAYQFDIAAGRWSTLDAAGDVLGARHGGVGWGVPSAPNSMLVFGGQRGIDASSLYLGDLVALTSNGGSAVGVQRLQNSTYSSSAGRPIARVNAAGAGGAHGLWLFGGFSGYGGGLDDNLHNDVWLLTI</sequence>
<organism evidence="2 3">
    <name type="scientific">Cafeteria roenbergensis</name>
    <name type="common">Marine flagellate</name>
    <dbReference type="NCBI Taxonomy" id="33653"/>
    <lineage>
        <taxon>Eukaryota</taxon>
        <taxon>Sar</taxon>
        <taxon>Stramenopiles</taxon>
        <taxon>Bigyra</taxon>
        <taxon>Opalozoa</taxon>
        <taxon>Bicosoecida</taxon>
        <taxon>Cafeteriaceae</taxon>
        <taxon>Cafeteria</taxon>
    </lineage>
</organism>
<evidence type="ECO:0000256" key="1">
    <source>
        <dbReference type="SAM" id="SignalP"/>
    </source>
</evidence>
<comment type="caution">
    <text evidence="2">The sequence shown here is derived from an EMBL/GenBank/DDBJ whole genome shotgun (WGS) entry which is preliminary data.</text>
</comment>
<gene>
    <name evidence="2" type="ORF">FNF29_01643</name>
</gene>
<dbReference type="Gene3D" id="2.120.10.80">
    <property type="entry name" value="Kelch-type beta propeller"/>
    <property type="match status" value="3"/>
</dbReference>
<keyword evidence="1" id="KW-0732">Signal</keyword>
<evidence type="ECO:0008006" key="4">
    <source>
        <dbReference type="Google" id="ProtNLM"/>
    </source>
</evidence>
<dbReference type="AlphaFoldDB" id="A0A5A8CSK5"/>
<reference evidence="2 3" key="1">
    <citation type="submission" date="2019-07" db="EMBL/GenBank/DDBJ databases">
        <title>Genomes of Cafeteria roenbergensis.</title>
        <authorList>
            <person name="Fischer M.G."/>
            <person name="Hackl T."/>
            <person name="Roman M."/>
        </authorList>
    </citation>
    <scope>NUCLEOTIDE SEQUENCE [LARGE SCALE GENOMIC DNA]</scope>
    <source>
        <strain evidence="2 3">BVI</strain>
    </source>
</reference>
<dbReference type="InterPro" id="IPR015915">
    <property type="entry name" value="Kelch-typ_b-propeller"/>
</dbReference>